<dbReference type="EMBL" id="CAMXCT010004458">
    <property type="protein sequence ID" value="CAI4009167.1"/>
    <property type="molecule type" value="Genomic_DNA"/>
</dbReference>
<feature type="signal peptide" evidence="1">
    <location>
        <begin position="1"/>
        <end position="27"/>
    </location>
</feature>
<name>A0A9P1DGT4_9DINO</name>
<comment type="caution">
    <text evidence="2">The sequence shown here is derived from an EMBL/GenBank/DDBJ whole genome shotgun (WGS) entry which is preliminary data.</text>
</comment>
<protein>
    <submittedName>
        <fullName evidence="3">Sulfotransferase domain-containing protein</fullName>
    </submittedName>
</protein>
<reference evidence="2" key="1">
    <citation type="submission" date="2022-10" db="EMBL/GenBank/DDBJ databases">
        <authorList>
            <person name="Chen Y."/>
            <person name="Dougan E. K."/>
            <person name="Chan C."/>
            <person name="Rhodes N."/>
            <person name="Thang M."/>
        </authorList>
    </citation>
    <scope>NUCLEOTIDE SEQUENCE</scope>
</reference>
<accession>A0A9P1DGT4</accession>
<evidence type="ECO:0000313" key="3">
    <source>
        <dbReference type="EMBL" id="CAL4796479.1"/>
    </source>
</evidence>
<organism evidence="2">
    <name type="scientific">Cladocopium goreaui</name>
    <dbReference type="NCBI Taxonomy" id="2562237"/>
    <lineage>
        <taxon>Eukaryota</taxon>
        <taxon>Sar</taxon>
        <taxon>Alveolata</taxon>
        <taxon>Dinophyceae</taxon>
        <taxon>Suessiales</taxon>
        <taxon>Symbiodiniaceae</taxon>
        <taxon>Cladocopium</taxon>
    </lineage>
</organism>
<reference evidence="3 4" key="2">
    <citation type="submission" date="2024-05" db="EMBL/GenBank/DDBJ databases">
        <authorList>
            <person name="Chen Y."/>
            <person name="Shah S."/>
            <person name="Dougan E. K."/>
            <person name="Thang M."/>
            <person name="Chan C."/>
        </authorList>
    </citation>
    <scope>NUCLEOTIDE SEQUENCE [LARGE SCALE GENOMIC DNA]</scope>
</reference>
<evidence type="ECO:0000313" key="4">
    <source>
        <dbReference type="Proteomes" id="UP001152797"/>
    </source>
</evidence>
<dbReference type="Gene3D" id="3.40.50.300">
    <property type="entry name" value="P-loop containing nucleotide triphosphate hydrolases"/>
    <property type="match status" value="1"/>
</dbReference>
<feature type="chain" id="PRO_5043271482" evidence="1">
    <location>
        <begin position="28"/>
        <end position="1055"/>
    </location>
</feature>
<dbReference type="Proteomes" id="UP001152797">
    <property type="component" value="Unassembled WGS sequence"/>
</dbReference>
<evidence type="ECO:0000313" key="2">
    <source>
        <dbReference type="EMBL" id="CAI4009167.1"/>
    </source>
</evidence>
<proteinExistence type="predicted"/>
<dbReference type="EMBL" id="CAMXCT030004458">
    <property type="protein sequence ID" value="CAL4796479.1"/>
    <property type="molecule type" value="Genomic_DNA"/>
</dbReference>
<sequence length="1055" mass="119653">MEVQKLPEGWTSGAGLLALLAVDAAFAAVSSVVDDGYMRRLDCDSKNWTAFRQLLVSKMEANVQLGRDAELQSLAESLLPLGSSHRQLIEDFLSTLLGEHRHTRRRTCFPGYQAACLMRVLRLAAEEASLAPLDGRRLTTQKLLLSNAQYCTGLFGKDAALEFLSSTSWPVQLLDFEVHLRSSSDLSVTKRYATDLPPGIETFQQLRQLWPKPSLLGPGSVDPQGISAGCDFCQEHAGLPRPIRVLSVDGGHCALWLEPAVTLRALFPEKVTTQLATYRQEDSCGSMMGESSFQLQLIGGDNALFRAADVLVGQWIGECSKLRVHYSKPVIAYLGFLLLNDPVVGKYHFWSEPLPHYWERFQVMQACDVHGSKGMPVDGGPPCAIVFEEPQLAEAAYWQTGFRNPSVRPLSLYVGAMHNPDKASKDVLVINRARLLRDTYFTLALNAMKHRDYPHSFINQRKHMPYAEMAAYRAAVMMPWDLNLVMFHDIYAMNLPLFLPDLAGLHRVAVTYFARFRMQPFSERLVSTWPASLPSHPYSPFDLEFLEARQYWLHFTEYIRAPAVKHFASLPDLLLQVADLDGLSISKQMQLQNDECFRSSQAFWLGVFGAFQLGQGRQSASSPTVLHFTTPWAENLCWLGGMSQEHCCDTSLGVEGDPLCFDDFWTFHRCCVNTLTLPALDDSRCGTSGPYGTVFESPLGGIPWVQAIPSQEEPFVFLWDEKSGGTAFMQWLKYSVWRLGMLESSFMYTMPGHPVAVGTAFYLKSASPSQRSKFQVLSGHFDWRAMHEGIDCQQRKKARCFVLVRHPVERFLSYYQERTDQHFAQGLGRGPAGWSAAAWRFYLRSVERERLWYNGEETGIFCNRENMLCLDLQKTKGHPLGHRVRPESAKERFYYRFLAGPQNRLTWALDPEFGDASTAIWRLRRCVVGMQTEHFQGFKEVLAHYFPWLHEVPKEDPAQRRARRTVGSALLTSLPHFAKRLIAKYNSKDMRVYYAARRQFRQQLWRIRRARGNVGTGSPAVANITQAEAAAILNKALAHTATFRNHQRISEYLMR</sequence>
<keyword evidence="1" id="KW-0732">Signal</keyword>
<dbReference type="SUPFAM" id="SSF52540">
    <property type="entry name" value="P-loop containing nucleoside triphosphate hydrolases"/>
    <property type="match status" value="1"/>
</dbReference>
<evidence type="ECO:0000256" key="1">
    <source>
        <dbReference type="SAM" id="SignalP"/>
    </source>
</evidence>
<keyword evidence="4" id="KW-1185">Reference proteome</keyword>
<dbReference type="InterPro" id="IPR027417">
    <property type="entry name" value="P-loop_NTPase"/>
</dbReference>
<dbReference type="OrthoDB" id="442057at2759"/>
<dbReference type="EMBL" id="CAMXCT020004458">
    <property type="protein sequence ID" value="CAL1162542.1"/>
    <property type="molecule type" value="Genomic_DNA"/>
</dbReference>
<gene>
    <name evidence="2" type="ORF">C1SCF055_LOCUS34540</name>
</gene>
<dbReference type="AlphaFoldDB" id="A0A9P1DGT4"/>